<dbReference type="InterPro" id="IPR017856">
    <property type="entry name" value="Integrase-like_N"/>
</dbReference>
<dbReference type="PANTHER" id="PTHR12532:SF6">
    <property type="entry name" value="TRANSCRIPTIONAL REGULATORY PROTEIN YEBC-RELATED"/>
    <property type="match status" value="1"/>
</dbReference>
<feature type="domain" description="TACO1/YebC-like second and third" evidence="7">
    <location>
        <begin position="82"/>
        <end position="239"/>
    </location>
</feature>
<dbReference type="HAMAP" id="MF_00693">
    <property type="entry name" value="Transcrip_reg_TACO1"/>
    <property type="match status" value="1"/>
</dbReference>
<keyword evidence="4 6" id="KW-0238">DNA-binding</keyword>
<dbReference type="Gene3D" id="1.10.10.200">
    <property type="match status" value="1"/>
</dbReference>
<dbReference type="GO" id="GO:0003677">
    <property type="term" value="F:DNA binding"/>
    <property type="evidence" value="ECO:0007669"/>
    <property type="project" value="UniProtKB-UniRule"/>
</dbReference>
<evidence type="ECO:0000259" key="8">
    <source>
        <dbReference type="Pfam" id="PF20772"/>
    </source>
</evidence>
<dbReference type="AlphaFoldDB" id="A0A0G0USX2"/>
<protein>
    <recommendedName>
        <fullName evidence="6">Probable transcriptional regulatory protein UU43_C0001G0044</fullName>
    </recommendedName>
</protein>
<evidence type="ECO:0000256" key="6">
    <source>
        <dbReference type="HAMAP-Rule" id="MF_00693"/>
    </source>
</evidence>
<proteinExistence type="inferred from homology"/>
<dbReference type="Pfam" id="PF20772">
    <property type="entry name" value="TACO1_YebC_N"/>
    <property type="match status" value="1"/>
</dbReference>
<evidence type="ECO:0000256" key="2">
    <source>
        <dbReference type="ARBA" id="ARBA00022490"/>
    </source>
</evidence>
<dbReference type="InterPro" id="IPR029072">
    <property type="entry name" value="YebC-like"/>
</dbReference>
<accession>A0A0G0USX2</accession>
<dbReference type="SUPFAM" id="SSF75625">
    <property type="entry name" value="YebC-like"/>
    <property type="match status" value="1"/>
</dbReference>
<evidence type="ECO:0000256" key="5">
    <source>
        <dbReference type="ARBA" id="ARBA00023163"/>
    </source>
</evidence>
<gene>
    <name evidence="9" type="ORF">UU43_C0001G0044</name>
</gene>
<comment type="similarity">
    <text evidence="1 6">Belongs to the TACO1 family.</text>
</comment>
<evidence type="ECO:0000256" key="4">
    <source>
        <dbReference type="ARBA" id="ARBA00023125"/>
    </source>
</evidence>
<evidence type="ECO:0000256" key="3">
    <source>
        <dbReference type="ARBA" id="ARBA00023015"/>
    </source>
</evidence>
<dbReference type="InterPro" id="IPR049083">
    <property type="entry name" value="TACO1_YebC_N"/>
</dbReference>
<dbReference type="InterPro" id="IPR002876">
    <property type="entry name" value="Transcrip_reg_TACO1-like"/>
</dbReference>
<evidence type="ECO:0000256" key="1">
    <source>
        <dbReference type="ARBA" id="ARBA00008724"/>
    </source>
</evidence>
<dbReference type="EMBL" id="LCAP01000001">
    <property type="protein sequence ID" value="KKR91864.1"/>
    <property type="molecule type" value="Genomic_DNA"/>
</dbReference>
<dbReference type="GO" id="GO:0006355">
    <property type="term" value="P:regulation of DNA-templated transcription"/>
    <property type="evidence" value="ECO:0007669"/>
    <property type="project" value="UniProtKB-UniRule"/>
</dbReference>
<dbReference type="InterPro" id="IPR026564">
    <property type="entry name" value="Transcrip_reg_TACO1-like_dom3"/>
</dbReference>
<sequence length="241" mass="26734">MSGHSKWATTKRQKAIVDAKKGAIFTKYGNLITIAARKGGDPVTNFGLRLAIEKAREANMPKENIERAIKRGTGELAGAQIEELTYEGIGPAKAQFIIKCLTDNKNRTAAEIRHLFADAGGSLGSVLWNFELKGVILITAEELHSKNLINNDDFELELIDAGIQNFVKEAEGATIYTKPEDLQKVKQFLDAKSIKTESAEIEYVAKDRTQLTDEEKAKVQKFIEALDSNEDIANYYTNINI</sequence>
<dbReference type="NCBIfam" id="NF009044">
    <property type="entry name" value="PRK12378.1"/>
    <property type="match status" value="1"/>
</dbReference>
<evidence type="ECO:0000313" key="9">
    <source>
        <dbReference type="EMBL" id="KKR91864.1"/>
    </source>
</evidence>
<organism evidence="9 10">
    <name type="scientific">Candidatus Falkowbacteria bacterium GW2011_GWA2_41_14</name>
    <dbReference type="NCBI Taxonomy" id="1618635"/>
    <lineage>
        <taxon>Bacteria</taxon>
        <taxon>Candidatus Falkowiibacteriota</taxon>
    </lineage>
</organism>
<evidence type="ECO:0000313" key="10">
    <source>
        <dbReference type="Proteomes" id="UP000034190"/>
    </source>
</evidence>
<dbReference type="Gene3D" id="3.30.70.980">
    <property type="match status" value="2"/>
</dbReference>
<name>A0A0G0USX2_9BACT</name>
<reference evidence="9 10" key="1">
    <citation type="journal article" date="2015" name="Nature">
        <title>rRNA introns, odd ribosomes, and small enigmatic genomes across a large radiation of phyla.</title>
        <authorList>
            <person name="Brown C.T."/>
            <person name="Hug L.A."/>
            <person name="Thomas B.C."/>
            <person name="Sharon I."/>
            <person name="Castelle C.J."/>
            <person name="Singh A."/>
            <person name="Wilkins M.J."/>
            <person name="Williams K.H."/>
            <person name="Banfield J.F."/>
        </authorList>
    </citation>
    <scope>NUCLEOTIDE SEQUENCE [LARGE SCALE GENOMIC DNA]</scope>
</reference>
<comment type="caution">
    <text evidence="9">The sequence shown here is derived from an EMBL/GenBank/DDBJ whole genome shotgun (WGS) entry which is preliminary data.</text>
</comment>
<dbReference type="InterPro" id="IPR048300">
    <property type="entry name" value="TACO1_YebC-like_2nd/3rd_dom"/>
</dbReference>
<dbReference type="NCBIfam" id="NF001030">
    <property type="entry name" value="PRK00110.1"/>
    <property type="match status" value="1"/>
</dbReference>
<dbReference type="PATRIC" id="fig|1618635.3.peg.48"/>
<comment type="subcellular location">
    <subcellularLocation>
        <location evidence="6">Cytoplasm</location>
    </subcellularLocation>
</comment>
<keyword evidence="3 6" id="KW-0805">Transcription regulation</keyword>
<feature type="domain" description="TACO1/YebC-like N-terminal" evidence="8">
    <location>
        <begin position="5"/>
        <end position="75"/>
    </location>
</feature>
<keyword evidence="2 6" id="KW-0963">Cytoplasm</keyword>
<dbReference type="Proteomes" id="UP000034190">
    <property type="component" value="Unassembled WGS sequence"/>
</dbReference>
<dbReference type="Pfam" id="PF01709">
    <property type="entry name" value="Transcrip_reg"/>
    <property type="match status" value="1"/>
</dbReference>
<dbReference type="PANTHER" id="PTHR12532">
    <property type="entry name" value="TRANSLATIONAL ACTIVATOR OF CYTOCHROME C OXIDASE 1"/>
    <property type="match status" value="1"/>
</dbReference>
<evidence type="ECO:0000259" key="7">
    <source>
        <dbReference type="Pfam" id="PF01709"/>
    </source>
</evidence>
<dbReference type="FunFam" id="1.10.10.200:FF:000002">
    <property type="entry name" value="Probable transcriptional regulatory protein CLM62_37755"/>
    <property type="match status" value="1"/>
</dbReference>
<dbReference type="GO" id="GO:0005829">
    <property type="term" value="C:cytosol"/>
    <property type="evidence" value="ECO:0007669"/>
    <property type="project" value="TreeGrafter"/>
</dbReference>
<dbReference type="NCBIfam" id="TIGR01033">
    <property type="entry name" value="YebC/PmpR family DNA-binding transcriptional regulator"/>
    <property type="match status" value="1"/>
</dbReference>
<keyword evidence="5 6" id="KW-0804">Transcription</keyword>